<dbReference type="Proteomes" id="UP000507470">
    <property type="component" value="Unassembled WGS sequence"/>
</dbReference>
<feature type="compositionally biased region" description="Basic and acidic residues" evidence="1">
    <location>
        <begin position="10"/>
        <end position="20"/>
    </location>
</feature>
<reference evidence="2 3" key="1">
    <citation type="submission" date="2020-06" db="EMBL/GenBank/DDBJ databases">
        <authorList>
            <person name="Li R."/>
            <person name="Bekaert M."/>
        </authorList>
    </citation>
    <scope>NUCLEOTIDE SEQUENCE [LARGE SCALE GENOMIC DNA]</scope>
    <source>
        <strain evidence="3">wild</strain>
    </source>
</reference>
<evidence type="ECO:0000313" key="2">
    <source>
        <dbReference type="EMBL" id="CAC5418878.1"/>
    </source>
</evidence>
<protein>
    <submittedName>
        <fullName evidence="2">Uncharacterized protein</fullName>
    </submittedName>
</protein>
<name>A0A6J8EEW2_MYTCO</name>
<feature type="region of interest" description="Disordered" evidence="1">
    <location>
        <begin position="336"/>
        <end position="402"/>
    </location>
</feature>
<accession>A0A6J8EEW2</accession>
<feature type="region of interest" description="Disordered" evidence="1">
    <location>
        <begin position="1"/>
        <end position="96"/>
    </location>
</feature>
<evidence type="ECO:0000313" key="3">
    <source>
        <dbReference type="Proteomes" id="UP000507470"/>
    </source>
</evidence>
<proteinExistence type="predicted"/>
<gene>
    <name evidence="2" type="ORF">MCOR_51283</name>
</gene>
<dbReference type="EMBL" id="CACVKT020008954">
    <property type="protein sequence ID" value="CAC5418878.1"/>
    <property type="molecule type" value="Genomic_DNA"/>
</dbReference>
<dbReference type="AlphaFoldDB" id="A0A6J8EEW2"/>
<dbReference type="OrthoDB" id="6189560at2759"/>
<sequence>MVVSPQPDSQQDRDVQKQPNDRIFSPLSQNWHSPHPVVDQQEDCNRQQEVQQTPPRFNSPGPTKDYNQQRFLHTPIPDHVHFSPSVQHEQHRQQEVNSPLYQSFSVEHQPTTPSNFAHLQQPIFEHSHQDVNQYHHGYNSPHRLEVNQSQQPTIQNQTDVYSHHQLSYLQQQNSCSTNQQHGVNKVQQPLLPVQQSVQMQQQVQGLQQRLDQLQLGVINYAQPVRQQHPAAAPVSLPQQQLKQQQQVSAVVHQQPNYPEPRFQPPSSVQRIQQPNMIGHPTSMFQPPRGGPPQQAPTILTPYNQQYIPGLTYPSLGQPNLSGYQPQPLLVPYQQLPIPDTQQQPPTSGAPQPHYNQPSARPKEYNSDYYMRQRRSDPGQKYTGDSDRQMFQHTAKPEISEGQDLSTTDLVRINSVISHL</sequence>
<feature type="compositionally biased region" description="Basic and acidic residues" evidence="1">
    <location>
        <begin position="373"/>
        <end position="398"/>
    </location>
</feature>
<feature type="compositionally biased region" description="Polar residues" evidence="1">
    <location>
        <begin position="339"/>
        <end position="358"/>
    </location>
</feature>
<feature type="compositionally biased region" description="Polar residues" evidence="1">
    <location>
        <begin position="47"/>
        <end position="56"/>
    </location>
</feature>
<evidence type="ECO:0000256" key="1">
    <source>
        <dbReference type="SAM" id="MobiDB-lite"/>
    </source>
</evidence>
<keyword evidence="3" id="KW-1185">Reference proteome</keyword>
<organism evidence="2 3">
    <name type="scientific">Mytilus coruscus</name>
    <name type="common">Sea mussel</name>
    <dbReference type="NCBI Taxonomy" id="42192"/>
    <lineage>
        <taxon>Eukaryota</taxon>
        <taxon>Metazoa</taxon>
        <taxon>Spiralia</taxon>
        <taxon>Lophotrochozoa</taxon>
        <taxon>Mollusca</taxon>
        <taxon>Bivalvia</taxon>
        <taxon>Autobranchia</taxon>
        <taxon>Pteriomorphia</taxon>
        <taxon>Mytilida</taxon>
        <taxon>Mytiloidea</taxon>
        <taxon>Mytilidae</taxon>
        <taxon>Mytilinae</taxon>
        <taxon>Mytilus</taxon>
    </lineage>
</organism>